<keyword evidence="6 22" id="KW-0812">Transmembrane</keyword>
<dbReference type="InterPro" id="IPR000152">
    <property type="entry name" value="EGF-type_Asp/Asn_hydroxyl_site"/>
</dbReference>
<keyword evidence="5 18" id="KW-0245">EGF-like domain</keyword>
<feature type="transmembrane region" description="Helical" evidence="22">
    <location>
        <begin position="1461"/>
        <end position="1484"/>
    </location>
</feature>
<feature type="domain" description="G-protein coupled receptors family 2 profile 1" evidence="27">
    <location>
        <begin position="826"/>
        <end position="899"/>
    </location>
</feature>
<feature type="domain" description="EGF-like" evidence="24">
    <location>
        <begin position="167"/>
        <end position="203"/>
    </location>
</feature>
<dbReference type="SMART" id="SM00179">
    <property type="entry name" value="EGF_CA"/>
    <property type="match status" value="3"/>
</dbReference>
<evidence type="ECO:0000256" key="8">
    <source>
        <dbReference type="ARBA" id="ARBA00022737"/>
    </source>
</evidence>
<evidence type="ECO:0000256" key="22">
    <source>
        <dbReference type="SAM" id="Phobius"/>
    </source>
</evidence>
<reference evidence="29" key="1">
    <citation type="submission" date="2021-01" db="EMBL/GenBank/DDBJ databases">
        <authorList>
            <person name="Li R."/>
            <person name="Bekaert M."/>
        </authorList>
    </citation>
    <scope>NUCLEOTIDE SEQUENCE</scope>
    <source>
        <strain evidence="29">Farmed</strain>
    </source>
</reference>
<dbReference type="PANTHER" id="PTHR12011:SF471">
    <property type="entry name" value="G-PROTEIN COUPLED RECEPTORS FAMILY 2 PROFILE 2 DOMAIN-CONTAINING PROTEIN"/>
    <property type="match status" value="1"/>
</dbReference>
<dbReference type="InterPro" id="IPR017981">
    <property type="entry name" value="GPCR_2-like_7TM"/>
</dbReference>
<dbReference type="SUPFAM" id="SSF57196">
    <property type="entry name" value="EGF/Laminin"/>
    <property type="match status" value="2"/>
</dbReference>
<comment type="caution">
    <text evidence="18">Lacks conserved residue(s) required for the propagation of feature annotation.</text>
</comment>
<dbReference type="SUPFAM" id="SSF49899">
    <property type="entry name" value="Concanavalin A-like lectins/glucanases"/>
    <property type="match status" value="2"/>
</dbReference>
<evidence type="ECO:0000256" key="20">
    <source>
        <dbReference type="PROSITE-ProRule" id="PRU00460"/>
    </source>
</evidence>
<feature type="compositionally biased region" description="Polar residues" evidence="21">
    <location>
        <begin position="1808"/>
        <end position="1822"/>
    </location>
</feature>
<evidence type="ECO:0000256" key="4">
    <source>
        <dbReference type="ARBA" id="ARBA00022475"/>
    </source>
</evidence>
<dbReference type="GO" id="GO:0007189">
    <property type="term" value="P:adenylate cyclase-activating G protein-coupled receptor signaling pathway"/>
    <property type="evidence" value="ECO:0007669"/>
    <property type="project" value="TreeGrafter"/>
</dbReference>
<feature type="compositionally biased region" description="Basic and acidic residues" evidence="21">
    <location>
        <begin position="1600"/>
        <end position="1622"/>
    </location>
</feature>
<gene>
    <name evidence="29" type="ORF">SPHA_30569</name>
</gene>
<dbReference type="Pfam" id="PF01825">
    <property type="entry name" value="GPS"/>
    <property type="match status" value="1"/>
</dbReference>
<dbReference type="InterPro" id="IPR057244">
    <property type="entry name" value="GAIN_B"/>
</dbReference>
<feature type="disulfide bond" evidence="20">
    <location>
        <begin position="796"/>
        <end position="813"/>
    </location>
</feature>
<keyword evidence="16" id="KW-0807">Transducer</keyword>
<dbReference type="EMBL" id="CAHIKZ030001228">
    <property type="protein sequence ID" value="CAE1257090.1"/>
    <property type="molecule type" value="Genomic_DNA"/>
</dbReference>
<evidence type="ECO:0000256" key="17">
    <source>
        <dbReference type="ARBA" id="ARBA00023292"/>
    </source>
</evidence>
<feature type="transmembrane region" description="Helical" evidence="22">
    <location>
        <begin position="1248"/>
        <end position="1271"/>
    </location>
</feature>
<dbReference type="CDD" id="cd00110">
    <property type="entry name" value="LamG"/>
    <property type="match status" value="2"/>
</dbReference>
<evidence type="ECO:0000256" key="12">
    <source>
        <dbReference type="ARBA" id="ARBA00023136"/>
    </source>
</evidence>
<feature type="domain" description="Laminin EGF-like" evidence="25">
    <location>
        <begin position="794"/>
        <end position="841"/>
    </location>
</feature>
<dbReference type="InterPro" id="IPR001879">
    <property type="entry name" value="GPCR_2_extracellular_dom"/>
</dbReference>
<dbReference type="PROSITE" id="PS01248">
    <property type="entry name" value="EGF_LAM_1"/>
    <property type="match status" value="1"/>
</dbReference>
<feature type="transmembrane region" description="Helical" evidence="22">
    <location>
        <begin position="1350"/>
        <end position="1370"/>
    </location>
</feature>
<dbReference type="SMART" id="SM00282">
    <property type="entry name" value="LamG"/>
    <property type="match status" value="2"/>
</dbReference>
<dbReference type="InterPro" id="IPR001791">
    <property type="entry name" value="Laminin_G"/>
</dbReference>
<dbReference type="CDD" id="cd15441">
    <property type="entry name" value="7tmB2_CELSR_Adhesion_IV"/>
    <property type="match status" value="1"/>
</dbReference>
<sequence length="1822" mass="204155">MLRHSVTIRLNNMTSEAFLSPLFRFFINALATILHTDEKNIFVINVQDDTDVPAQILNVSVTVHSGISNGKDVFLTPQYLREQIYLQRAMLANLSTLQVLPFDDNLCVMEPCVNFEVCMTRLRFGSAAPFIKSRSMLFRPIHPINSYQCLCPPGFTGMTLDLLCDAEVNLCYSSPCHTNSTCVQQEGGYVCLCPQGFTGKHCEVDMSTIYEDKMCPHKLCRPPSVCEPISTGGFYCKGCPSTDHHNKFCELTTRQFFKGSYLTFPSLKRRHRFVISLNFTTQEKNGLLFYNGRYNEKHDFIALEVVNSKVQFSFSLGSNITTVQAEIAGGVSDGKWHQVTIEYHNRTATVSIGTDCDTGVAIHYRHLFDNYRCANRATMILDDRCAKLTEICHRLLDLAGPLQIGGLPRLPSKFLIKNTDFVGCIKDFHIDHVLLDLNTSVAEKDTQPGCAPKKNFCISSPCKHGGTCSDSWNTFHCECVEGTAGKTCEDMVDDSFKLKGDGYLTFNSPNLEHIAFPWYNGISFRTRAENGVLLDITIQGAQKVIIRLQNGYITYEYGKQKVVYSHNKVNDGQWHYVQTSWYQEEVNIVVDYITDIMEIGEISNDIAGKSVVRIFIGARHIDGDMVSDFLVGCVKNIRIGNEISKSLLSKPQPYNAESGCTMENPCLKDNPCRPNTCVDTWGQYKCDCLPGRIGSNCTDVCDNFNPCQNMGICHRPTAGQKTYTCECGRLQFGRYCQISLQQPCPAAWWGYPICGPCNCKRSKGFNPACNKTTGACYCKTNHYQPKGSNQCFPCNCYPEGSMGPSCNPVTGQCKCHKGVIGRRCDSCASRFAEVHEVGCRVVYDVCPRSFARGIWWDRTFINEMAVQECPSGAIGDAKRNCTKEDSWLEPNLFNCTSLNFRDLHKQLKQIKKGSLKINTYVSKTLMKLLAKAAKESADNFFGNDISIILNLIMEILKYENKQEGLSLTSEQDRGFIKNMLMALSYTYNQKYRSEWNYLNKNGGAMALTMLYEKYMHTLATSMALSQSWPFQVVSNNIVLAIDSIDMRNLSAIEIPKYDNIVPSSDMFDKDTYIQIPRSLLVTERSIEVKSPPLTPTPKGIVGYMIYQTLGKVLPHHYDETVRNIPDRSMTVGTPVISLILQNRKHHIKGQTSEPINITFKQLTSHNRSSPQCVYWLSLNHEGTAGHWSRNGCVMTNRYELRGENYVTCSCSHLSTYAVLMDMTSVEFNVRRSSPDRPYIATGTVHLQIISYIGLTISMICLFTAFLIFFLLKNLDTNCNSIRLNLVLSIFISELFFLIGVARTKPEILCRIIAIFLHYFYISSFAWLFIEVLHIYRMLTEIRDINTGSMKFYYLVGYVIPGIIVGLAVGLYTDQYGTPQFCWLSTQTMFIWSFAGPIIVVWLIAVVTCILGWQASCKEKVHVTHEDLGTLKENLLIATLLLPMFAATWVFALLSVNQDHLAFHYLFAVMACLSGVFIFICYVICSHQVQLEIKRVWYKLKGKKLEMDEALGGTRSTMLSRSALAYRNDSSVDGGLHRMNIGISTTSTTSRSTSKTSSGGLYKGDDYMRSTNSSTTSGHAPSSSMHHANTGIPPYDSYHSSLHDTRPDDPDTGEKTNKIKPDSDSDSDESVDHASLELASSHSSDEDEDIDEGPKWEMPKSKKVEEAKEQARQMCQKEKHKNISSGTTPGMQHPPLPPLPPLPSLMSGPPPLQPDIMSSTGLGSSSLYSPNRAKFTRPHGIGASHYHASQGERDYIANEYRTTGPMVTFKDTPTGSPIPTRPMQKPHGGGILSKPKNIDDNGSERSKIQIITHNGSISSDSEV</sequence>
<comment type="subcellular location">
    <subcellularLocation>
        <location evidence="2">Cell membrane</location>
        <topology evidence="2">Multi-pass membrane protein</topology>
    </subcellularLocation>
    <subcellularLocation>
        <location evidence="1">Cell membrane</location>
        <topology evidence="1">Single-pass type I membrane protein</topology>
    </subcellularLocation>
</comment>
<dbReference type="PROSITE" id="PS50221">
    <property type="entry name" value="GAIN_B"/>
    <property type="match status" value="1"/>
</dbReference>
<keyword evidence="14" id="KW-0675">Receptor</keyword>
<feature type="transmembrane region" description="Helical" evidence="22">
    <location>
        <begin position="1283"/>
        <end position="1301"/>
    </location>
</feature>
<keyword evidence="15" id="KW-0325">Glycoprotein</keyword>
<keyword evidence="4" id="KW-1003">Cell membrane</keyword>
<dbReference type="CDD" id="cd00054">
    <property type="entry name" value="EGF_CA"/>
    <property type="match status" value="4"/>
</dbReference>
<feature type="transmembrane region" description="Helical" evidence="22">
    <location>
        <begin position="1307"/>
        <end position="1329"/>
    </location>
</feature>
<dbReference type="InterPro" id="IPR000203">
    <property type="entry name" value="GPS"/>
</dbReference>
<keyword evidence="7" id="KW-0732">Signal</keyword>
<evidence type="ECO:0000259" key="23">
    <source>
        <dbReference type="PROSITE" id="PS50025"/>
    </source>
</evidence>
<dbReference type="Pfam" id="PF16489">
    <property type="entry name" value="GAIN"/>
    <property type="match status" value="1"/>
</dbReference>
<feature type="domain" description="EGF-like" evidence="24">
    <location>
        <begin position="662"/>
        <end position="698"/>
    </location>
</feature>
<evidence type="ECO:0000256" key="21">
    <source>
        <dbReference type="SAM" id="MobiDB-lite"/>
    </source>
</evidence>
<evidence type="ECO:0000259" key="27">
    <source>
        <dbReference type="PROSITE" id="PS50227"/>
    </source>
</evidence>
<feature type="disulfide bond" evidence="18">
    <location>
        <begin position="479"/>
        <end position="488"/>
    </location>
</feature>
<feature type="disulfide bond" evidence="19">
    <location>
        <begin position="633"/>
        <end position="660"/>
    </location>
</feature>
<feature type="transmembrane region" description="Helical" evidence="22">
    <location>
        <begin position="1390"/>
        <end position="1412"/>
    </location>
</feature>
<evidence type="ECO:0000256" key="7">
    <source>
        <dbReference type="ARBA" id="ARBA00022729"/>
    </source>
</evidence>
<keyword evidence="3" id="KW-0217">Developmental protein</keyword>
<feature type="domain" description="G-protein coupled receptors family 2 profile 2" evidence="28">
    <location>
        <begin position="1246"/>
        <end position="1485"/>
    </location>
</feature>
<dbReference type="PROSITE" id="PS00010">
    <property type="entry name" value="ASX_HYDROXYL"/>
    <property type="match status" value="2"/>
</dbReference>
<dbReference type="PROSITE" id="PS01186">
    <property type="entry name" value="EGF_2"/>
    <property type="match status" value="2"/>
</dbReference>
<dbReference type="SMART" id="SM00303">
    <property type="entry name" value="GPS"/>
    <property type="match status" value="1"/>
</dbReference>
<name>A0A812CA76_ACAPH</name>
<dbReference type="Pfam" id="PF00002">
    <property type="entry name" value="7tm_2"/>
    <property type="match status" value="1"/>
</dbReference>
<dbReference type="GO" id="GO:0005886">
    <property type="term" value="C:plasma membrane"/>
    <property type="evidence" value="ECO:0007669"/>
    <property type="project" value="UniProtKB-SubCell"/>
</dbReference>
<protein>
    <recommendedName>
        <fullName evidence="31">Cadherin EGF LAG seven-pass G-type receptor</fullName>
    </recommendedName>
</protein>
<dbReference type="PRINTS" id="PR00249">
    <property type="entry name" value="GPCRSECRETIN"/>
</dbReference>
<feature type="compositionally biased region" description="Low complexity" evidence="21">
    <location>
        <begin position="1717"/>
        <end position="1728"/>
    </location>
</feature>
<dbReference type="Gene3D" id="2.60.120.200">
    <property type="match status" value="2"/>
</dbReference>
<evidence type="ECO:0000256" key="19">
    <source>
        <dbReference type="PROSITE-ProRule" id="PRU00122"/>
    </source>
</evidence>
<evidence type="ECO:0000256" key="2">
    <source>
        <dbReference type="ARBA" id="ARBA00004651"/>
    </source>
</evidence>
<dbReference type="FunFam" id="4.10.1240.10:FF:000021">
    <property type="entry name" value="Cadherin EGF LAG seven-pass G-type receptor"/>
    <property type="match status" value="1"/>
</dbReference>
<dbReference type="Pfam" id="PF00008">
    <property type="entry name" value="EGF"/>
    <property type="match status" value="2"/>
</dbReference>
<dbReference type="FunFam" id="2.10.25.10:FF:000391">
    <property type="entry name" value="Weary, isoform C"/>
    <property type="match status" value="1"/>
</dbReference>
<feature type="disulfide bond" evidence="20">
    <location>
        <begin position="794"/>
        <end position="806"/>
    </location>
</feature>
<dbReference type="Gene3D" id="1.20.1070.10">
    <property type="entry name" value="Rhodopsin 7-helix transmembrane proteins"/>
    <property type="match status" value="1"/>
</dbReference>
<dbReference type="PANTHER" id="PTHR12011">
    <property type="entry name" value="ADHESION G-PROTEIN COUPLED RECEPTOR"/>
    <property type="match status" value="1"/>
</dbReference>
<evidence type="ECO:0000256" key="14">
    <source>
        <dbReference type="ARBA" id="ARBA00023170"/>
    </source>
</evidence>
<keyword evidence="12 22" id="KW-0472">Membrane</keyword>
<feature type="transmembrane region" description="Helical" evidence="22">
    <location>
        <begin position="1433"/>
        <end position="1455"/>
    </location>
</feature>
<evidence type="ECO:0008006" key="31">
    <source>
        <dbReference type="Google" id="ProtNLM"/>
    </source>
</evidence>
<evidence type="ECO:0000259" key="26">
    <source>
        <dbReference type="PROSITE" id="PS50221"/>
    </source>
</evidence>
<dbReference type="InterPro" id="IPR002049">
    <property type="entry name" value="LE_dom"/>
</dbReference>
<evidence type="ECO:0000313" key="30">
    <source>
        <dbReference type="Proteomes" id="UP000597762"/>
    </source>
</evidence>
<dbReference type="FunFam" id="2.60.120.200:FF:000173">
    <property type="entry name" value="Cadherin EGF LAG seven-pass G-type receptor"/>
    <property type="match status" value="1"/>
</dbReference>
<feature type="domain" description="EGF-like" evidence="24">
    <location>
        <begin position="453"/>
        <end position="489"/>
    </location>
</feature>
<feature type="compositionally biased region" description="Basic and acidic residues" evidence="21">
    <location>
        <begin position="1651"/>
        <end position="1676"/>
    </location>
</feature>
<dbReference type="InterPro" id="IPR000832">
    <property type="entry name" value="GPCR_2_secretin-like"/>
</dbReference>
<dbReference type="InterPro" id="IPR001881">
    <property type="entry name" value="EGF-like_Ca-bd_dom"/>
</dbReference>
<dbReference type="CDD" id="cd00055">
    <property type="entry name" value="EGF_Lam"/>
    <property type="match status" value="1"/>
</dbReference>
<dbReference type="Gene3D" id="2.10.25.10">
    <property type="entry name" value="Laminin"/>
    <property type="match status" value="5"/>
</dbReference>
<feature type="region of interest" description="Disordered" evidence="21">
    <location>
        <begin position="1765"/>
        <end position="1822"/>
    </location>
</feature>
<evidence type="ECO:0000256" key="5">
    <source>
        <dbReference type="ARBA" id="ARBA00022536"/>
    </source>
</evidence>
<dbReference type="InterPro" id="IPR036445">
    <property type="entry name" value="GPCR_2_extracell_dom_sf"/>
</dbReference>
<evidence type="ECO:0000256" key="9">
    <source>
        <dbReference type="ARBA" id="ARBA00022837"/>
    </source>
</evidence>
<dbReference type="GO" id="GO:0007166">
    <property type="term" value="P:cell surface receptor signaling pathway"/>
    <property type="evidence" value="ECO:0007669"/>
    <property type="project" value="InterPro"/>
</dbReference>
<dbReference type="PROSITE" id="PS50025">
    <property type="entry name" value="LAM_G_DOMAIN"/>
    <property type="match status" value="2"/>
</dbReference>
<dbReference type="PROSITE" id="PS50026">
    <property type="entry name" value="EGF_3"/>
    <property type="match status" value="4"/>
</dbReference>
<feature type="domain" description="GAIN-B" evidence="26">
    <location>
        <begin position="1050"/>
        <end position="1226"/>
    </location>
</feature>
<dbReference type="Proteomes" id="UP000597762">
    <property type="component" value="Unassembled WGS sequence"/>
</dbReference>
<keyword evidence="30" id="KW-1185">Reference proteome</keyword>
<feature type="disulfide bond" evidence="18">
    <location>
        <begin position="688"/>
        <end position="697"/>
    </location>
</feature>
<dbReference type="GO" id="GO:0004930">
    <property type="term" value="F:G protein-coupled receptor activity"/>
    <property type="evidence" value="ECO:0007669"/>
    <property type="project" value="UniProtKB-KW"/>
</dbReference>
<feature type="compositionally biased region" description="Low complexity" evidence="21">
    <location>
        <begin position="1543"/>
        <end position="1557"/>
    </location>
</feature>
<dbReference type="OrthoDB" id="26203at2759"/>
<feature type="domain" description="Laminin G" evidence="23">
    <location>
        <begin position="251"/>
        <end position="450"/>
    </location>
</feature>
<dbReference type="PROSITE" id="PS50227">
    <property type="entry name" value="G_PROTEIN_RECEP_F2_3"/>
    <property type="match status" value="1"/>
</dbReference>
<evidence type="ECO:0000256" key="18">
    <source>
        <dbReference type="PROSITE-ProRule" id="PRU00076"/>
    </source>
</evidence>
<evidence type="ECO:0000256" key="13">
    <source>
        <dbReference type="ARBA" id="ARBA00023157"/>
    </source>
</evidence>
<dbReference type="InterPro" id="IPR032471">
    <property type="entry name" value="AGRL2-4_GAIN_subdom_A"/>
</dbReference>
<keyword evidence="13 18" id="KW-1015">Disulfide bond</keyword>
<feature type="domain" description="Laminin G" evidence="23">
    <location>
        <begin position="493"/>
        <end position="660"/>
    </location>
</feature>
<keyword evidence="17 20" id="KW-0424">Laminin EGF-like domain</keyword>
<dbReference type="SMART" id="SM00008">
    <property type="entry name" value="HormR"/>
    <property type="match status" value="1"/>
</dbReference>
<dbReference type="InterPro" id="IPR013320">
    <property type="entry name" value="ConA-like_dom_sf"/>
</dbReference>
<feature type="domain" description="EGF-like" evidence="24">
    <location>
        <begin position="699"/>
        <end position="737"/>
    </location>
</feature>
<feature type="disulfide bond" evidence="18">
    <location>
        <begin position="727"/>
        <end position="736"/>
    </location>
</feature>
<keyword evidence="11" id="KW-0297">G-protein coupled receptor</keyword>
<evidence type="ECO:0000256" key="15">
    <source>
        <dbReference type="ARBA" id="ARBA00023180"/>
    </source>
</evidence>
<feature type="region of interest" description="Disordered" evidence="21">
    <location>
        <begin position="1542"/>
        <end position="1746"/>
    </location>
</feature>
<dbReference type="SMART" id="SM00181">
    <property type="entry name" value="EGF"/>
    <property type="match status" value="6"/>
</dbReference>
<organism evidence="29 30">
    <name type="scientific">Acanthosepion pharaonis</name>
    <name type="common">Pharaoh cuttlefish</name>
    <name type="synonym">Sepia pharaonis</name>
    <dbReference type="NCBI Taxonomy" id="158019"/>
    <lineage>
        <taxon>Eukaryota</taxon>
        <taxon>Metazoa</taxon>
        <taxon>Spiralia</taxon>
        <taxon>Lophotrochozoa</taxon>
        <taxon>Mollusca</taxon>
        <taxon>Cephalopoda</taxon>
        <taxon>Coleoidea</taxon>
        <taxon>Decapodiformes</taxon>
        <taxon>Sepiida</taxon>
        <taxon>Sepiina</taxon>
        <taxon>Sepiidae</taxon>
        <taxon>Acanthosepion</taxon>
    </lineage>
</organism>
<evidence type="ECO:0000256" key="3">
    <source>
        <dbReference type="ARBA" id="ARBA00022473"/>
    </source>
</evidence>
<feature type="disulfide bond" evidence="20">
    <location>
        <begin position="815"/>
        <end position="824"/>
    </location>
</feature>
<evidence type="ECO:0000259" key="24">
    <source>
        <dbReference type="PROSITE" id="PS50026"/>
    </source>
</evidence>
<evidence type="ECO:0000259" key="28">
    <source>
        <dbReference type="PROSITE" id="PS50261"/>
    </source>
</evidence>
<evidence type="ECO:0000256" key="10">
    <source>
        <dbReference type="ARBA" id="ARBA00022989"/>
    </source>
</evidence>
<feature type="compositionally biased region" description="Pro residues" evidence="21">
    <location>
        <begin position="1691"/>
        <end position="1712"/>
    </location>
</feature>
<keyword evidence="9" id="KW-0106">Calcium</keyword>
<dbReference type="FunFam" id="2.10.25.10:FF:000011">
    <property type="entry name" value="Cadherin EGF LAG seven-pass G-type receptor"/>
    <property type="match status" value="1"/>
</dbReference>
<evidence type="ECO:0000256" key="6">
    <source>
        <dbReference type="ARBA" id="ARBA00022692"/>
    </source>
</evidence>
<dbReference type="InterPro" id="IPR000742">
    <property type="entry name" value="EGF"/>
</dbReference>
<feature type="disulfide bond" evidence="18">
    <location>
        <begin position="193"/>
        <end position="202"/>
    </location>
</feature>
<keyword evidence="8" id="KW-0677">Repeat</keyword>
<comment type="caution">
    <text evidence="29">The sequence shown here is derived from an EMBL/GenBank/DDBJ whole genome shotgun (WGS) entry which is preliminary data.</text>
</comment>
<dbReference type="PROSITE" id="PS00022">
    <property type="entry name" value="EGF_1"/>
    <property type="match status" value="4"/>
</dbReference>
<dbReference type="Pfam" id="PF02210">
    <property type="entry name" value="Laminin_G_2"/>
    <property type="match status" value="2"/>
</dbReference>
<dbReference type="Gene3D" id="4.10.1240.10">
    <property type="entry name" value="GPCR, family 2, extracellular hormone receptor domain"/>
    <property type="match status" value="1"/>
</dbReference>
<dbReference type="SMART" id="SM00180">
    <property type="entry name" value="EGF_Lam"/>
    <property type="match status" value="1"/>
</dbReference>
<evidence type="ECO:0000256" key="1">
    <source>
        <dbReference type="ARBA" id="ARBA00004251"/>
    </source>
</evidence>
<feature type="compositionally biased region" description="Basic and acidic residues" evidence="21">
    <location>
        <begin position="1795"/>
        <end position="1806"/>
    </location>
</feature>
<evidence type="ECO:0000313" key="29">
    <source>
        <dbReference type="EMBL" id="CAE1257090.1"/>
    </source>
</evidence>
<dbReference type="FunFam" id="2.10.25.10:FF:000434">
    <property type="entry name" value="Predicted protein"/>
    <property type="match status" value="1"/>
</dbReference>
<proteinExistence type="predicted"/>
<feature type="compositionally biased region" description="Low complexity" evidence="21">
    <location>
        <begin position="1572"/>
        <end position="1583"/>
    </location>
</feature>
<dbReference type="GO" id="GO:0005509">
    <property type="term" value="F:calcium ion binding"/>
    <property type="evidence" value="ECO:0007669"/>
    <property type="project" value="InterPro"/>
</dbReference>
<dbReference type="PROSITE" id="PS50027">
    <property type="entry name" value="EGF_LAM_2"/>
    <property type="match status" value="1"/>
</dbReference>
<dbReference type="Gene3D" id="2.60.220.50">
    <property type="match status" value="1"/>
</dbReference>
<evidence type="ECO:0000259" key="25">
    <source>
        <dbReference type="PROSITE" id="PS50027"/>
    </source>
</evidence>
<dbReference type="PROSITE" id="PS50261">
    <property type="entry name" value="G_PROTEIN_RECEP_F2_4"/>
    <property type="match status" value="1"/>
</dbReference>
<dbReference type="Pfam" id="PF00053">
    <property type="entry name" value="EGF_laminin"/>
    <property type="match status" value="1"/>
</dbReference>
<evidence type="ECO:0000256" key="11">
    <source>
        <dbReference type="ARBA" id="ARBA00023040"/>
    </source>
</evidence>
<dbReference type="InterPro" id="IPR046338">
    <property type="entry name" value="GAIN_dom_sf"/>
</dbReference>
<keyword evidence="10 22" id="KW-1133">Transmembrane helix</keyword>
<accession>A0A812CA76</accession>
<evidence type="ECO:0000256" key="16">
    <source>
        <dbReference type="ARBA" id="ARBA00023224"/>
    </source>
</evidence>